<dbReference type="Proteomes" id="UP000198775">
    <property type="component" value="Unassembled WGS sequence"/>
</dbReference>
<keyword evidence="1" id="KW-1133">Transmembrane helix</keyword>
<feature type="transmembrane region" description="Helical" evidence="1">
    <location>
        <begin position="42"/>
        <end position="63"/>
    </location>
</feature>
<evidence type="ECO:0000313" key="3">
    <source>
        <dbReference type="Proteomes" id="UP000198775"/>
    </source>
</evidence>
<organism evidence="2 3">
    <name type="scientific">Halorientalis persicus</name>
    <dbReference type="NCBI Taxonomy" id="1367881"/>
    <lineage>
        <taxon>Archaea</taxon>
        <taxon>Methanobacteriati</taxon>
        <taxon>Methanobacteriota</taxon>
        <taxon>Stenosarchaea group</taxon>
        <taxon>Halobacteria</taxon>
        <taxon>Halobacteriales</taxon>
        <taxon>Haloarculaceae</taxon>
        <taxon>Halorientalis</taxon>
    </lineage>
</organism>
<keyword evidence="1" id="KW-0472">Membrane</keyword>
<accession>A0A1H8SS08</accession>
<reference evidence="3" key="1">
    <citation type="submission" date="2016-10" db="EMBL/GenBank/DDBJ databases">
        <authorList>
            <person name="Varghese N."/>
            <person name="Submissions S."/>
        </authorList>
    </citation>
    <scope>NUCLEOTIDE SEQUENCE [LARGE SCALE GENOMIC DNA]</scope>
    <source>
        <strain evidence="3">IBRC-M 10043</strain>
    </source>
</reference>
<dbReference type="AlphaFoldDB" id="A0A1H8SS08"/>
<name>A0A1H8SS08_9EURY</name>
<dbReference type="EMBL" id="FOCX01000020">
    <property type="protein sequence ID" value="SEO81482.1"/>
    <property type="molecule type" value="Genomic_DNA"/>
</dbReference>
<dbReference type="RefSeq" id="WP_092662525.1">
    <property type="nucleotide sequence ID" value="NZ_FOCX01000020.1"/>
</dbReference>
<proteinExistence type="predicted"/>
<sequence>MSESPLQHPVLDPIAVCLTWISIHWVIDLFVLNVLVPDRFTIMGLTGIAGGLSLLASLIYLHVRAS</sequence>
<evidence type="ECO:0000313" key="2">
    <source>
        <dbReference type="EMBL" id="SEO81482.1"/>
    </source>
</evidence>
<evidence type="ECO:0000256" key="1">
    <source>
        <dbReference type="SAM" id="Phobius"/>
    </source>
</evidence>
<gene>
    <name evidence="2" type="ORF">SAMN05216388_102019</name>
</gene>
<protein>
    <submittedName>
        <fullName evidence="2">Uncharacterized protein</fullName>
    </submittedName>
</protein>
<keyword evidence="1" id="KW-0812">Transmembrane</keyword>
<feature type="transmembrane region" description="Helical" evidence="1">
    <location>
        <begin position="12"/>
        <end position="36"/>
    </location>
</feature>
<keyword evidence="3" id="KW-1185">Reference proteome</keyword>